<dbReference type="Proteomes" id="UP000324222">
    <property type="component" value="Unassembled WGS sequence"/>
</dbReference>
<dbReference type="Gene3D" id="3.60.21.10">
    <property type="match status" value="1"/>
</dbReference>
<organism evidence="4 5">
    <name type="scientific">Portunus trituberculatus</name>
    <name type="common">Swimming crab</name>
    <name type="synonym">Neptunus trituberculatus</name>
    <dbReference type="NCBI Taxonomy" id="210409"/>
    <lineage>
        <taxon>Eukaryota</taxon>
        <taxon>Metazoa</taxon>
        <taxon>Ecdysozoa</taxon>
        <taxon>Arthropoda</taxon>
        <taxon>Crustacea</taxon>
        <taxon>Multicrustacea</taxon>
        <taxon>Malacostraca</taxon>
        <taxon>Eumalacostraca</taxon>
        <taxon>Eucarida</taxon>
        <taxon>Decapoda</taxon>
        <taxon>Pleocyemata</taxon>
        <taxon>Brachyura</taxon>
        <taxon>Eubrachyura</taxon>
        <taxon>Portunoidea</taxon>
        <taxon>Portunidae</taxon>
        <taxon>Portuninae</taxon>
        <taxon>Portunus</taxon>
    </lineage>
</organism>
<reference evidence="4 5" key="1">
    <citation type="submission" date="2019-05" db="EMBL/GenBank/DDBJ databases">
        <title>Another draft genome of Portunus trituberculatus and its Hox gene families provides insights of decapod evolution.</title>
        <authorList>
            <person name="Jeong J.-H."/>
            <person name="Song I."/>
            <person name="Kim S."/>
            <person name="Choi T."/>
            <person name="Kim D."/>
            <person name="Ryu S."/>
            <person name="Kim W."/>
        </authorList>
    </citation>
    <scope>NUCLEOTIDE SEQUENCE [LARGE SCALE GENOMIC DNA]</scope>
    <source>
        <tissue evidence="4">Muscle</tissue>
    </source>
</reference>
<dbReference type="AlphaFoldDB" id="A0A5B7JG32"/>
<proteinExistence type="predicted"/>
<dbReference type="SUPFAM" id="SSF56300">
    <property type="entry name" value="Metallo-dependent phosphatases"/>
    <property type="match status" value="1"/>
</dbReference>
<dbReference type="Pfam" id="PF00149">
    <property type="entry name" value="Metallophos"/>
    <property type="match status" value="1"/>
</dbReference>
<protein>
    <submittedName>
        <fullName evidence="4">Acid sphingomyelinase-like phosphodiesterase 3b</fullName>
    </submittedName>
</protein>
<keyword evidence="5" id="KW-1185">Reference proteome</keyword>
<dbReference type="PANTHER" id="PTHR10340:SF57">
    <property type="entry name" value="METALLOPHOS DOMAIN-CONTAINING PROTEIN"/>
    <property type="match status" value="1"/>
</dbReference>
<dbReference type="InterPro" id="IPR029052">
    <property type="entry name" value="Metallo-depent_PP-like"/>
</dbReference>
<evidence type="ECO:0000313" key="5">
    <source>
        <dbReference type="Proteomes" id="UP000324222"/>
    </source>
</evidence>
<accession>A0A5B7JG32</accession>
<keyword evidence="2" id="KW-0325">Glycoprotein</keyword>
<evidence type="ECO:0000259" key="3">
    <source>
        <dbReference type="Pfam" id="PF00149"/>
    </source>
</evidence>
<dbReference type="InterPro" id="IPR004843">
    <property type="entry name" value="Calcineurin-like_PHP"/>
</dbReference>
<dbReference type="OrthoDB" id="6337601at2759"/>
<evidence type="ECO:0000256" key="2">
    <source>
        <dbReference type="ARBA" id="ARBA00023180"/>
    </source>
</evidence>
<keyword evidence="1" id="KW-0378">Hydrolase</keyword>
<evidence type="ECO:0000256" key="1">
    <source>
        <dbReference type="ARBA" id="ARBA00022801"/>
    </source>
</evidence>
<dbReference type="GO" id="GO:0008081">
    <property type="term" value="F:phosphoric diester hydrolase activity"/>
    <property type="evidence" value="ECO:0007669"/>
    <property type="project" value="TreeGrafter"/>
</dbReference>
<feature type="domain" description="Calcineurin-like phosphoesterase" evidence="3">
    <location>
        <begin position="37"/>
        <end position="134"/>
    </location>
</feature>
<dbReference type="GO" id="GO:0005615">
    <property type="term" value="C:extracellular space"/>
    <property type="evidence" value="ECO:0007669"/>
    <property type="project" value="TreeGrafter"/>
</dbReference>
<name>A0A5B7JG32_PORTR</name>
<dbReference type="PANTHER" id="PTHR10340">
    <property type="entry name" value="SPHINGOMYELIN PHOSPHODIESTERASE"/>
    <property type="match status" value="1"/>
</dbReference>
<gene>
    <name evidence="4" type="primary">SMPDL3B_0</name>
    <name evidence="4" type="ORF">E2C01_088227</name>
</gene>
<dbReference type="EMBL" id="VSRR010093633">
    <property type="protein sequence ID" value="MPC93106.1"/>
    <property type="molecule type" value="Genomic_DNA"/>
</dbReference>
<comment type="caution">
    <text evidence="4">The sequence shown here is derived from an EMBL/GenBank/DDBJ whole genome shotgun (WGS) entry which is preliminary data.</text>
</comment>
<sequence>MCHRAYQSGGHNSKWGNYNCDSPWPLVKSAIQAMVDIEARPDFVLWTGDNAPHTDDPEPNFSVIFSSLSNITGELRTAFHPSIPVLPVLGNHDAFPKNDYPVAGKEFYGKYLTEGGWAALLPAEAQQEFVNGGYYSYTLDSGVMVRGGGDLSDF</sequence>
<evidence type="ECO:0000313" key="4">
    <source>
        <dbReference type="EMBL" id="MPC93106.1"/>
    </source>
</evidence>